<dbReference type="EMBL" id="CP011125">
    <property type="protein sequence ID" value="AKF06245.1"/>
    <property type="molecule type" value="Genomic_DNA"/>
</dbReference>
<keyword evidence="3" id="KW-1185">Reference proteome</keyword>
<name>A0A0F6YIX0_9BACT</name>
<dbReference type="OrthoDB" id="5522667at2"/>
<feature type="chain" id="PRO_5002512332" evidence="1">
    <location>
        <begin position="26"/>
        <end position="215"/>
    </location>
</feature>
<keyword evidence="1" id="KW-0732">Signal</keyword>
<evidence type="ECO:0000313" key="2">
    <source>
        <dbReference type="EMBL" id="AKF06245.1"/>
    </source>
</evidence>
<proteinExistence type="predicted"/>
<feature type="signal peptide" evidence="1">
    <location>
        <begin position="1"/>
        <end position="25"/>
    </location>
</feature>
<dbReference type="RefSeq" id="WP_053233435.1">
    <property type="nucleotide sequence ID" value="NZ_CP011125.1"/>
</dbReference>
<dbReference type="STRING" id="927083.DB32_003394"/>
<dbReference type="PROSITE" id="PS51257">
    <property type="entry name" value="PROKAR_LIPOPROTEIN"/>
    <property type="match status" value="1"/>
</dbReference>
<protein>
    <submittedName>
        <fullName evidence="2">Tryptophan synthase alpha chain</fullName>
    </submittedName>
</protein>
<accession>A0A0F6YIX0</accession>
<evidence type="ECO:0000313" key="3">
    <source>
        <dbReference type="Proteomes" id="UP000034883"/>
    </source>
</evidence>
<evidence type="ECO:0000256" key="1">
    <source>
        <dbReference type="SAM" id="SignalP"/>
    </source>
</evidence>
<dbReference type="AlphaFoldDB" id="A0A0F6YIX0"/>
<reference evidence="2 3" key="1">
    <citation type="submission" date="2015-03" db="EMBL/GenBank/DDBJ databases">
        <title>Genome assembly of Sandaracinus amylolyticus DSM 53668.</title>
        <authorList>
            <person name="Sharma G."/>
            <person name="Subramanian S."/>
        </authorList>
    </citation>
    <scope>NUCLEOTIDE SEQUENCE [LARGE SCALE GENOMIC DNA]</scope>
    <source>
        <strain evidence="2 3">DSM 53668</strain>
    </source>
</reference>
<sequence>MSARTCIAALVVLVASIGCGDDAPAADAGFDAAIDAGHDAGSDAGPMCAPACEPGTACCDDEGTPACVALANDIHHCGFCGLDCLATRRGDSCQAAQCACGDFLLGCVGTFASSCCVPPEGGGPPVCADLARSREHCGDCNVECVPEQADRCDGGRCMCGDERRACAGTDADRCCGDRMDVFSCVDVTTDRDHCGECGNRCTAGFRCDAGECVPL</sequence>
<dbReference type="Proteomes" id="UP000034883">
    <property type="component" value="Chromosome"/>
</dbReference>
<gene>
    <name evidence="2" type="ORF">DB32_003394</name>
</gene>
<dbReference type="KEGG" id="samy:DB32_003394"/>
<organism evidence="2 3">
    <name type="scientific">Sandaracinus amylolyticus</name>
    <dbReference type="NCBI Taxonomy" id="927083"/>
    <lineage>
        <taxon>Bacteria</taxon>
        <taxon>Pseudomonadati</taxon>
        <taxon>Myxococcota</taxon>
        <taxon>Polyangia</taxon>
        <taxon>Polyangiales</taxon>
        <taxon>Sandaracinaceae</taxon>
        <taxon>Sandaracinus</taxon>
    </lineage>
</organism>